<evidence type="ECO:0000313" key="2">
    <source>
        <dbReference type="EMBL" id="EYC24983.1"/>
    </source>
</evidence>
<reference evidence="3" key="1">
    <citation type="journal article" date="2015" name="Nat. Genet.">
        <title>The genome and transcriptome of the zoonotic hookworm Ancylostoma ceylanicum identify infection-specific gene families.</title>
        <authorList>
            <person name="Schwarz E.M."/>
            <person name="Hu Y."/>
            <person name="Antoshechkin I."/>
            <person name="Miller M.M."/>
            <person name="Sternberg P.W."/>
            <person name="Aroian R.V."/>
        </authorList>
    </citation>
    <scope>NUCLEOTIDE SEQUENCE</scope>
    <source>
        <strain evidence="3">HY135</strain>
    </source>
</reference>
<protein>
    <submittedName>
        <fullName evidence="2">Uncharacterized protein</fullName>
    </submittedName>
</protein>
<dbReference type="EMBL" id="JARK01001348">
    <property type="protein sequence ID" value="EYC24983.1"/>
    <property type="molecule type" value="Genomic_DNA"/>
</dbReference>
<keyword evidence="3" id="KW-1185">Reference proteome</keyword>
<feature type="chain" id="PRO_5001493350" evidence="1">
    <location>
        <begin position="20"/>
        <end position="109"/>
    </location>
</feature>
<comment type="caution">
    <text evidence="2">The sequence shown here is derived from an EMBL/GenBank/DDBJ whole genome shotgun (WGS) entry which is preliminary data.</text>
</comment>
<gene>
    <name evidence="2" type="primary">Acey_s0012.g1619</name>
    <name evidence="2" type="ORF">Y032_0012g1619</name>
</gene>
<sequence>MNLWILASLLLLDLLLVAGHFEQSTCGKQKKCIFSPVACKKRNDCRQIFSYSPHEDGWVDMEMFRVISELFLSDKGGLFWIKCFHVANLWFPINPRGKRSALYRVNALV</sequence>
<dbReference type="AlphaFoldDB" id="A0A016VE17"/>
<accession>A0A016VE17</accession>
<keyword evidence="1" id="KW-0732">Signal</keyword>
<feature type="signal peptide" evidence="1">
    <location>
        <begin position="1"/>
        <end position="19"/>
    </location>
</feature>
<name>A0A016VE17_9BILA</name>
<organism evidence="2 3">
    <name type="scientific">Ancylostoma ceylanicum</name>
    <dbReference type="NCBI Taxonomy" id="53326"/>
    <lineage>
        <taxon>Eukaryota</taxon>
        <taxon>Metazoa</taxon>
        <taxon>Ecdysozoa</taxon>
        <taxon>Nematoda</taxon>
        <taxon>Chromadorea</taxon>
        <taxon>Rhabditida</taxon>
        <taxon>Rhabditina</taxon>
        <taxon>Rhabditomorpha</taxon>
        <taxon>Strongyloidea</taxon>
        <taxon>Ancylostomatidae</taxon>
        <taxon>Ancylostomatinae</taxon>
        <taxon>Ancylostoma</taxon>
    </lineage>
</organism>
<proteinExistence type="predicted"/>
<dbReference type="OrthoDB" id="2419613at2759"/>
<evidence type="ECO:0000256" key="1">
    <source>
        <dbReference type="SAM" id="SignalP"/>
    </source>
</evidence>
<evidence type="ECO:0000313" key="3">
    <source>
        <dbReference type="Proteomes" id="UP000024635"/>
    </source>
</evidence>
<dbReference type="Proteomes" id="UP000024635">
    <property type="component" value="Unassembled WGS sequence"/>
</dbReference>